<feature type="compositionally biased region" description="Low complexity" evidence="1">
    <location>
        <begin position="552"/>
        <end position="566"/>
    </location>
</feature>
<keyword evidence="3" id="KW-1185">Reference proteome</keyword>
<reference evidence="2 3" key="1">
    <citation type="submission" date="2023-04" db="EMBL/GenBank/DDBJ databases">
        <title>Genome of Basidiobolus ranarum AG-B5.</title>
        <authorList>
            <person name="Stajich J.E."/>
            <person name="Carter-House D."/>
            <person name="Gryganskyi A."/>
        </authorList>
    </citation>
    <scope>NUCLEOTIDE SEQUENCE [LARGE SCALE GENOMIC DNA]</scope>
    <source>
        <strain evidence="2 3">AG-B5</strain>
    </source>
</reference>
<feature type="compositionally biased region" description="Basic residues" evidence="1">
    <location>
        <begin position="444"/>
        <end position="504"/>
    </location>
</feature>
<evidence type="ECO:0000313" key="3">
    <source>
        <dbReference type="Proteomes" id="UP001479436"/>
    </source>
</evidence>
<feature type="compositionally biased region" description="Polar residues" evidence="1">
    <location>
        <begin position="302"/>
        <end position="322"/>
    </location>
</feature>
<feature type="region of interest" description="Disordered" evidence="1">
    <location>
        <begin position="302"/>
        <end position="323"/>
    </location>
</feature>
<protein>
    <submittedName>
        <fullName evidence="2">Uncharacterized protein</fullName>
    </submittedName>
</protein>
<sequence>MPASANIAEYNIKKNSYPNQAKYFPSPNPTLPLTSSIMENNYSPLQNPTNTDFSNDNSILPSPPNSSQETFGSDFSKLDTLAAAAGSILVSLANFSQPASTDQNSDNTQPEKSGTWNEPSSKKEDSQCTPHADNLADLAAAAVSSLSNMTPSEPEFASQKQKLENPNIPTVSSGYKRGSFMSISALLDENPLQSSENRSEVYSPLQNFKNSQENAPLSRRRSDGVDTVTETYPVNYGTPSNKRLISEPELSMNKRHSPSRFDSLLNNPSTTNTGSGYTNALVSDKSISLPRPDGSYSNVNRYHSSNQLSNTSAMGSAPSPQYKSVAHGLTSDLPNNSVAGYRGSQPSYQPLKTEGPNAFSKKYQSMQDPKIKRNATHAYIAYMIYTDRLQSKDSETKKEPALTLKPGNVGASTDPSLPSKLPLNHYGHSAHSHTHNHPYSYPHSHGHPQHTHPPHQHAHLTHNHPPQHNHTPHQHHPHPHQHQRPHAHQHPHAHAHQHLYHHHHPQDQRSQSHQSTPQPPYTGNTHVDSRYSQPSVVPQSNQSRYESREHTSSPYYSPYERSSGPSHVQTSRSDMASSPPSTTNTAPGYSPDRSYGAPYRRENSSPNGYVSGGYSSASSIPPPVYSPNMRMSQSGNYSTQSPQITSRTPIDGQYSQKSKVTPSTWQPDPSSYTHHGRAHYRT</sequence>
<comment type="caution">
    <text evidence="2">The sequence shown here is derived from an EMBL/GenBank/DDBJ whole genome shotgun (WGS) entry which is preliminary data.</text>
</comment>
<feature type="compositionally biased region" description="Polar residues" evidence="1">
    <location>
        <begin position="508"/>
        <end position="526"/>
    </location>
</feature>
<feature type="compositionally biased region" description="Polar residues" evidence="1">
    <location>
        <begin position="228"/>
        <end position="243"/>
    </location>
</feature>
<feature type="region of interest" description="Disordered" evidence="1">
    <location>
        <begin position="34"/>
        <end position="73"/>
    </location>
</feature>
<feature type="region of interest" description="Disordered" evidence="1">
    <location>
        <begin position="97"/>
        <end position="130"/>
    </location>
</feature>
<dbReference type="Proteomes" id="UP001479436">
    <property type="component" value="Unassembled WGS sequence"/>
</dbReference>
<feature type="compositionally biased region" description="Polar residues" evidence="1">
    <location>
        <begin position="264"/>
        <end position="279"/>
    </location>
</feature>
<evidence type="ECO:0000256" key="1">
    <source>
        <dbReference type="SAM" id="MobiDB-lite"/>
    </source>
</evidence>
<name>A0ABR2WLC0_9FUNG</name>
<feature type="compositionally biased region" description="Polar residues" evidence="1">
    <location>
        <begin position="567"/>
        <end position="587"/>
    </location>
</feature>
<feature type="compositionally biased region" description="Polar residues" evidence="1">
    <location>
        <begin position="629"/>
        <end position="673"/>
    </location>
</feature>
<proteinExistence type="predicted"/>
<organism evidence="2 3">
    <name type="scientific">Basidiobolus ranarum</name>
    <dbReference type="NCBI Taxonomy" id="34480"/>
    <lineage>
        <taxon>Eukaryota</taxon>
        <taxon>Fungi</taxon>
        <taxon>Fungi incertae sedis</taxon>
        <taxon>Zoopagomycota</taxon>
        <taxon>Entomophthoromycotina</taxon>
        <taxon>Basidiobolomycetes</taxon>
        <taxon>Basidiobolales</taxon>
        <taxon>Basidiobolaceae</taxon>
        <taxon>Basidiobolus</taxon>
    </lineage>
</organism>
<feature type="region of interest" description="Disordered" evidence="1">
    <location>
        <begin position="145"/>
        <end position="173"/>
    </location>
</feature>
<accession>A0ABR2WLC0</accession>
<feature type="region of interest" description="Disordered" evidence="1">
    <location>
        <begin position="392"/>
        <end position="682"/>
    </location>
</feature>
<dbReference type="EMBL" id="JASJQH010001015">
    <property type="protein sequence ID" value="KAK9762289.1"/>
    <property type="molecule type" value="Genomic_DNA"/>
</dbReference>
<feature type="compositionally biased region" description="Polar residues" evidence="1">
    <location>
        <begin position="37"/>
        <end position="73"/>
    </location>
</feature>
<feature type="compositionally biased region" description="Polar residues" evidence="1">
    <location>
        <begin position="97"/>
        <end position="119"/>
    </location>
</feature>
<feature type="compositionally biased region" description="Low complexity" evidence="1">
    <location>
        <begin position="532"/>
        <end position="543"/>
    </location>
</feature>
<gene>
    <name evidence="2" type="ORF">K7432_012120</name>
</gene>
<feature type="compositionally biased region" description="Low complexity" evidence="1">
    <location>
        <begin position="608"/>
        <end position="619"/>
    </location>
</feature>
<evidence type="ECO:0000313" key="2">
    <source>
        <dbReference type="EMBL" id="KAK9762289.1"/>
    </source>
</evidence>
<feature type="compositionally biased region" description="Polar residues" evidence="1">
    <location>
        <begin position="204"/>
        <end position="215"/>
    </location>
</feature>
<feature type="region of interest" description="Disordered" evidence="1">
    <location>
        <begin position="191"/>
        <end position="279"/>
    </location>
</feature>